<proteinExistence type="inferred from homology"/>
<evidence type="ECO:0000313" key="3">
    <source>
        <dbReference type="EMBL" id="MSD15345.1"/>
    </source>
</evidence>
<gene>
    <name evidence="3" type="ORF">GKE72_04530</name>
</gene>
<reference evidence="3 4" key="1">
    <citation type="journal article" date="2019" name="Nat. Med.">
        <title>A library of human gut bacterial isolates paired with longitudinal multiomics data enables mechanistic microbiome research.</title>
        <authorList>
            <person name="Poyet M."/>
            <person name="Groussin M."/>
            <person name="Gibbons S.M."/>
            <person name="Avila-Pacheco J."/>
            <person name="Jiang X."/>
            <person name="Kearney S.M."/>
            <person name="Perrotta A.R."/>
            <person name="Berdy B."/>
            <person name="Zhao S."/>
            <person name="Lieberman T.D."/>
            <person name="Swanson P.K."/>
            <person name="Smith M."/>
            <person name="Roesemann S."/>
            <person name="Alexander J.E."/>
            <person name="Rich S.A."/>
            <person name="Livny J."/>
            <person name="Vlamakis H."/>
            <person name="Clish C."/>
            <person name="Bullock K."/>
            <person name="Deik A."/>
            <person name="Scott J."/>
            <person name="Pierce K.A."/>
            <person name="Xavier R.J."/>
            <person name="Alm E.J."/>
        </authorList>
    </citation>
    <scope>NUCLEOTIDE SEQUENCE [LARGE SCALE GENOMIC DNA]</scope>
    <source>
        <strain evidence="3 4">BIOML-A3</strain>
    </source>
</reference>
<sequence length="161" mass="18463">MPRAFLNPDPALSEREYSMTEQRLSIAEEQAEFINDFNEIDDWMMQYSCLLELTTDMEPVSDEEKNKQNKISGCQADLWIILSFENGIVHVRADSDSLIVKGIVAVIAALFDKRTPQEICGAHIDFLEKTPLKEQISTDRFHGMQTVIRKIQDYSTSLTQM</sequence>
<name>A0A844DY13_EUBRA</name>
<dbReference type="EMBL" id="WKRA01000005">
    <property type="protein sequence ID" value="MSD15345.1"/>
    <property type="molecule type" value="Genomic_DNA"/>
</dbReference>
<evidence type="ECO:0000256" key="1">
    <source>
        <dbReference type="ARBA" id="ARBA00010282"/>
    </source>
</evidence>
<dbReference type="AlphaFoldDB" id="A0A844DY13"/>
<accession>A0A844DY13</accession>
<organism evidence="3 4">
    <name type="scientific">Eubacterium ramulus</name>
    <dbReference type="NCBI Taxonomy" id="39490"/>
    <lineage>
        <taxon>Bacteria</taxon>
        <taxon>Bacillati</taxon>
        <taxon>Bacillota</taxon>
        <taxon>Clostridia</taxon>
        <taxon>Eubacteriales</taxon>
        <taxon>Eubacteriaceae</taxon>
        <taxon>Eubacterium</taxon>
    </lineage>
</organism>
<dbReference type="Pfam" id="PF02657">
    <property type="entry name" value="SufE"/>
    <property type="match status" value="1"/>
</dbReference>
<protein>
    <submittedName>
        <fullName evidence="3">SufE family protein</fullName>
    </submittedName>
</protein>
<dbReference type="PANTHER" id="PTHR43597">
    <property type="entry name" value="SULFUR ACCEPTOR PROTEIN CSDE"/>
    <property type="match status" value="1"/>
</dbReference>
<evidence type="ECO:0000259" key="2">
    <source>
        <dbReference type="Pfam" id="PF02657"/>
    </source>
</evidence>
<dbReference type="InterPro" id="IPR003808">
    <property type="entry name" value="Fe-S_metab-assoc_dom"/>
</dbReference>
<feature type="domain" description="Fe-S metabolism associated" evidence="2">
    <location>
        <begin position="35"/>
        <end position="153"/>
    </location>
</feature>
<dbReference type="PANTHER" id="PTHR43597:SF5">
    <property type="entry name" value="SUFE-LIKE PROTEIN 2, CHLOROPLASTIC"/>
    <property type="match status" value="1"/>
</dbReference>
<evidence type="ECO:0000313" key="4">
    <source>
        <dbReference type="Proteomes" id="UP000431304"/>
    </source>
</evidence>
<dbReference type="Gene3D" id="3.90.1010.10">
    <property type="match status" value="1"/>
</dbReference>
<comment type="caution">
    <text evidence="3">The sequence shown here is derived from an EMBL/GenBank/DDBJ whole genome shotgun (WGS) entry which is preliminary data.</text>
</comment>
<dbReference type="Proteomes" id="UP000431304">
    <property type="component" value="Unassembled WGS sequence"/>
</dbReference>
<dbReference type="SUPFAM" id="SSF82649">
    <property type="entry name" value="SufE/NifU"/>
    <property type="match status" value="1"/>
</dbReference>
<comment type="similarity">
    <text evidence="1">Belongs to the SufE family.</text>
</comment>